<dbReference type="EMBL" id="CM044703">
    <property type="protein sequence ID" value="KAI5670222.1"/>
    <property type="molecule type" value="Genomic_DNA"/>
</dbReference>
<reference evidence="2" key="1">
    <citation type="journal article" date="2023" name="Nat. Plants">
        <title>Single-cell RNA sequencing provides a high-resolution roadmap for understanding the multicellular compartmentation of specialized metabolism.</title>
        <authorList>
            <person name="Sun S."/>
            <person name="Shen X."/>
            <person name="Li Y."/>
            <person name="Li Y."/>
            <person name="Wang S."/>
            <person name="Li R."/>
            <person name="Zhang H."/>
            <person name="Shen G."/>
            <person name="Guo B."/>
            <person name="Wei J."/>
            <person name="Xu J."/>
            <person name="St-Pierre B."/>
            <person name="Chen S."/>
            <person name="Sun C."/>
        </authorList>
    </citation>
    <scope>NUCLEOTIDE SEQUENCE [LARGE SCALE GENOMIC DNA]</scope>
</reference>
<keyword evidence="2" id="KW-1185">Reference proteome</keyword>
<name>A0ACC0BC70_CATRO</name>
<sequence>MEKINSRKHQPPATAARNSPRLIRSRSGSPAVSTSLPTECSSPNLSLNRSRSTGKHLKITSYKADQELIQDDSIKFLQRIKRHNKIEAVPRKARSASSSPSAWALSPGRNPPPLPMAPSPVQIPLVPKSPVSTGKLKKELCRKGKSVSGVLNYFRQKKISPIQEEEYYNFCVMHNRLLQWRFANARAEVSMMAAKRNSEKKLFNVWARIAMIRKLVAEKRIQVQKLKQEMKINRIVGLQIHLLKEWGRLESKNFEAVGRLARKLSAISTCLPLVHDAKVNTIPLHDTMCMAMRVMENIEATIIPIQLKVERICYLITELSIVSKVETDMVNKLAKLLATIASLKTVENSLKVHCVQLIS</sequence>
<evidence type="ECO:0000313" key="2">
    <source>
        <dbReference type="Proteomes" id="UP001060085"/>
    </source>
</evidence>
<protein>
    <submittedName>
        <fullName evidence="1">Uncharacterized protein</fullName>
    </submittedName>
</protein>
<comment type="caution">
    <text evidence="1">The sequence shown here is derived from an EMBL/GenBank/DDBJ whole genome shotgun (WGS) entry which is preliminary data.</text>
</comment>
<evidence type="ECO:0000313" key="1">
    <source>
        <dbReference type="EMBL" id="KAI5670222.1"/>
    </source>
</evidence>
<dbReference type="Proteomes" id="UP001060085">
    <property type="component" value="Linkage Group LG03"/>
</dbReference>
<proteinExistence type="predicted"/>
<organism evidence="1 2">
    <name type="scientific">Catharanthus roseus</name>
    <name type="common">Madagascar periwinkle</name>
    <name type="synonym">Vinca rosea</name>
    <dbReference type="NCBI Taxonomy" id="4058"/>
    <lineage>
        <taxon>Eukaryota</taxon>
        <taxon>Viridiplantae</taxon>
        <taxon>Streptophyta</taxon>
        <taxon>Embryophyta</taxon>
        <taxon>Tracheophyta</taxon>
        <taxon>Spermatophyta</taxon>
        <taxon>Magnoliopsida</taxon>
        <taxon>eudicotyledons</taxon>
        <taxon>Gunneridae</taxon>
        <taxon>Pentapetalae</taxon>
        <taxon>asterids</taxon>
        <taxon>lamiids</taxon>
        <taxon>Gentianales</taxon>
        <taxon>Apocynaceae</taxon>
        <taxon>Rauvolfioideae</taxon>
        <taxon>Vinceae</taxon>
        <taxon>Catharanthinae</taxon>
        <taxon>Catharanthus</taxon>
    </lineage>
</organism>
<accession>A0ACC0BC70</accession>
<gene>
    <name evidence="1" type="ORF">M9H77_10586</name>
</gene>